<reference evidence="1 2" key="1">
    <citation type="submission" date="2018-05" db="EMBL/GenBank/DDBJ databases">
        <title>Brumimicrobium oceani sp. nov., isolated from coastal sediment.</title>
        <authorList>
            <person name="Kou Y."/>
        </authorList>
    </citation>
    <scope>NUCLEOTIDE SEQUENCE [LARGE SCALE GENOMIC DNA]</scope>
    <source>
        <strain evidence="1 2">C305</strain>
    </source>
</reference>
<name>A0A2U2XGI6_9FLAO</name>
<protein>
    <submittedName>
        <fullName evidence="1">Uncharacterized protein</fullName>
    </submittedName>
</protein>
<evidence type="ECO:0000313" key="2">
    <source>
        <dbReference type="Proteomes" id="UP000245370"/>
    </source>
</evidence>
<reference evidence="1 2" key="2">
    <citation type="submission" date="2018-05" db="EMBL/GenBank/DDBJ databases">
        <authorList>
            <person name="Lanie J.A."/>
            <person name="Ng W.-L."/>
            <person name="Kazmierczak K.M."/>
            <person name="Andrzejewski T.M."/>
            <person name="Davidsen T.M."/>
            <person name="Wayne K.J."/>
            <person name="Tettelin H."/>
            <person name="Glass J.I."/>
            <person name="Rusch D."/>
            <person name="Podicherti R."/>
            <person name="Tsui H.-C.T."/>
            <person name="Winkler M.E."/>
        </authorList>
    </citation>
    <scope>NUCLEOTIDE SEQUENCE [LARGE SCALE GENOMIC DNA]</scope>
    <source>
        <strain evidence="1 2">C305</strain>
    </source>
</reference>
<dbReference type="AlphaFoldDB" id="A0A2U2XGI6"/>
<gene>
    <name evidence="1" type="ORF">DIT68_01270</name>
</gene>
<evidence type="ECO:0000313" key="1">
    <source>
        <dbReference type="EMBL" id="PWH86919.1"/>
    </source>
</evidence>
<accession>A0A2U2XGI6</accession>
<comment type="caution">
    <text evidence="1">The sequence shown here is derived from an EMBL/GenBank/DDBJ whole genome shotgun (WGS) entry which is preliminary data.</text>
</comment>
<sequence length="106" mass="12622">MGDRIDNGNLSVYFLEGINKEKAINFAKYWKNNGFVGERQQVIQLEKENKRVVVKLIERELYHNDPITINEEAMLQELERTLKTEIFHQDVEIMITDNTFRPIIKR</sequence>
<dbReference type="EMBL" id="QFRJ01000001">
    <property type="protein sequence ID" value="PWH86919.1"/>
    <property type="molecule type" value="Genomic_DNA"/>
</dbReference>
<keyword evidence="2" id="KW-1185">Reference proteome</keyword>
<organism evidence="1 2">
    <name type="scientific">Brumimicrobium oceani</name>
    <dbReference type="NCBI Taxonomy" id="2100725"/>
    <lineage>
        <taxon>Bacteria</taxon>
        <taxon>Pseudomonadati</taxon>
        <taxon>Bacteroidota</taxon>
        <taxon>Flavobacteriia</taxon>
        <taxon>Flavobacteriales</taxon>
        <taxon>Crocinitomicaceae</taxon>
        <taxon>Brumimicrobium</taxon>
    </lineage>
</organism>
<dbReference type="Proteomes" id="UP000245370">
    <property type="component" value="Unassembled WGS sequence"/>
</dbReference>
<proteinExistence type="predicted"/>